<keyword evidence="2" id="KW-0489">Methyltransferase</keyword>
<sequence length="201" mass="22122">MVEGQAYWDTQAATYDRATAWIEPRLLAPAREWVAQRVRGRTLEVAAGTGANLPYLQGRYDELVVSDSSGAMLAEARGRARDLGVEVTAVQADASRLPWPDAHFDTVVCTFALCCVPDEVVVLRELARVVHPQGAVLLADHVESSAWLGRLVQRGLDVAGRRHGEHHRRRPLLRLSEAGLTAVEHTAGRYRLVERVAACRA</sequence>
<name>A0A510UV88_9CELL</name>
<dbReference type="Proteomes" id="UP000321386">
    <property type="component" value="Unassembled WGS sequence"/>
</dbReference>
<reference evidence="2 3" key="1">
    <citation type="submission" date="2019-07" db="EMBL/GenBank/DDBJ databases">
        <title>Whole genome shotgun sequence of Cellulomonas persica NBRC 101101.</title>
        <authorList>
            <person name="Hosoyama A."/>
            <person name="Uohara A."/>
            <person name="Ohji S."/>
            <person name="Ichikawa N."/>
        </authorList>
    </citation>
    <scope>NUCLEOTIDE SEQUENCE [LARGE SCALE GENOMIC DNA]</scope>
    <source>
        <strain evidence="2 3">NBRC 101101</strain>
    </source>
</reference>
<dbReference type="CDD" id="cd02440">
    <property type="entry name" value="AdoMet_MTases"/>
    <property type="match status" value="1"/>
</dbReference>
<dbReference type="RefSeq" id="WP_146805649.1">
    <property type="nucleotide sequence ID" value="NZ_BJUA01000004.1"/>
</dbReference>
<feature type="domain" description="Methyltransferase type 11" evidence="1">
    <location>
        <begin position="43"/>
        <end position="137"/>
    </location>
</feature>
<keyword evidence="2" id="KW-0808">Transferase</keyword>
<accession>A0A510UV88</accession>
<gene>
    <name evidence="2" type="primary">ubiE</name>
    <name evidence="2" type="ORF">CPE01_11140</name>
</gene>
<dbReference type="InterPro" id="IPR050508">
    <property type="entry name" value="Methyltransf_Superfamily"/>
</dbReference>
<dbReference type="SUPFAM" id="SSF53335">
    <property type="entry name" value="S-adenosyl-L-methionine-dependent methyltransferases"/>
    <property type="match status" value="1"/>
</dbReference>
<proteinExistence type="predicted"/>
<comment type="caution">
    <text evidence="2">The sequence shown here is derived from an EMBL/GenBank/DDBJ whole genome shotgun (WGS) entry which is preliminary data.</text>
</comment>
<keyword evidence="2" id="KW-0830">Ubiquinone</keyword>
<dbReference type="PANTHER" id="PTHR42912">
    <property type="entry name" value="METHYLTRANSFERASE"/>
    <property type="match status" value="1"/>
</dbReference>
<organism evidence="2 3">
    <name type="scientific">Cellulomonas persica</name>
    <dbReference type="NCBI Taxonomy" id="76861"/>
    <lineage>
        <taxon>Bacteria</taxon>
        <taxon>Bacillati</taxon>
        <taxon>Actinomycetota</taxon>
        <taxon>Actinomycetes</taxon>
        <taxon>Micrococcales</taxon>
        <taxon>Cellulomonadaceae</taxon>
        <taxon>Cellulomonas</taxon>
    </lineage>
</organism>
<evidence type="ECO:0000313" key="3">
    <source>
        <dbReference type="Proteomes" id="UP000321386"/>
    </source>
</evidence>
<dbReference type="GO" id="GO:0032259">
    <property type="term" value="P:methylation"/>
    <property type="evidence" value="ECO:0007669"/>
    <property type="project" value="UniProtKB-KW"/>
</dbReference>
<evidence type="ECO:0000259" key="1">
    <source>
        <dbReference type="Pfam" id="PF08241"/>
    </source>
</evidence>
<dbReference type="Gene3D" id="3.40.50.150">
    <property type="entry name" value="Vaccinia Virus protein VP39"/>
    <property type="match status" value="1"/>
</dbReference>
<dbReference type="GO" id="GO:0008757">
    <property type="term" value="F:S-adenosylmethionine-dependent methyltransferase activity"/>
    <property type="evidence" value="ECO:0007669"/>
    <property type="project" value="InterPro"/>
</dbReference>
<keyword evidence="3" id="KW-1185">Reference proteome</keyword>
<dbReference type="EMBL" id="BJUA01000004">
    <property type="protein sequence ID" value="GEK17381.1"/>
    <property type="molecule type" value="Genomic_DNA"/>
</dbReference>
<dbReference type="InterPro" id="IPR013216">
    <property type="entry name" value="Methyltransf_11"/>
</dbReference>
<dbReference type="AlphaFoldDB" id="A0A510UV88"/>
<dbReference type="Pfam" id="PF08241">
    <property type="entry name" value="Methyltransf_11"/>
    <property type="match status" value="1"/>
</dbReference>
<dbReference type="InterPro" id="IPR029063">
    <property type="entry name" value="SAM-dependent_MTases_sf"/>
</dbReference>
<protein>
    <submittedName>
        <fullName evidence="2">Ubiquinone/menaquinone biosynthesis methyltransferase</fullName>
    </submittedName>
</protein>
<evidence type="ECO:0000313" key="2">
    <source>
        <dbReference type="EMBL" id="GEK17381.1"/>
    </source>
</evidence>
<dbReference type="OrthoDB" id="9797252at2"/>